<dbReference type="AlphaFoldDB" id="A0A1T4YJ18"/>
<dbReference type="EMBL" id="FUYG01000010">
    <property type="protein sequence ID" value="SKB01746.1"/>
    <property type="molecule type" value="Genomic_DNA"/>
</dbReference>
<dbReference type="InterPro" id="IPR014457">
    <property type="entry name" value="UCP010260"/>
</dbReference>
<evidence type="ECO:0000259" key="1">
    <source>
        <dbReference type="Pfam" id="PF09348"/>
    </source>
</evidence>
<organism evidence="2 3">
    <name type="scientific">Agreia bicolorata</name>
    <dbReference type="NCBI Taxonomy" id="110935"/>
    <lineage>
        <taxon>Bacteria</taxon>
        <taxon>Bacillati</taxon>
        <taxon>Actinomycetota</taxon>
        <taxon>Actinomycetes</taxon>
        <taxon>Micrococcales</taxon>
        <taxon>Microbacteriaceae</taxon>
        <taxon>Agreia</taxon>
    </lineage>
</organism>
<evidence type="ECO:0000313" key="3">
    <source>
        <dbReference type="Proteomes" id="UP000189735"/>
    </source>
</evidence>
<dbReference type="PANTHER" id="PTHR34202:SF1">
    <property type="entry name" value="UPF0548 PROTEIN"/>
    <property type="match status" value="1"/>
</dbReference>
<dbReference type="PANTHER" id="PTHR34202">
    <property type="entry name" value="UPF0548 PROTEIN"/>
    <property type="match status" value="1"/>
</dbReference>
<dbReference type="Pfam" id="PF09348">
    <property type="entry name" value="DUF1990"/>
    <property type="match status" value="2"/>
</dbReference>
<feature type="domain" description="DUF1990" evidence="1">
    <location>
        <begin position="109"/>
        <end position="210"/>
    </location>
</feature>
<evidence type="ECO:0000313" key="2">
    <source>
        <dbReference type="EMBL" id="SKB01746.1"/>
    </source>
</evidence>
<sequence>MLQRSTHTGQSLTYAAVGASQAADLMFYPPKGYRPAEDSIRIGSGRDRFEAAAATLLAWGVQKNSGIEVSNIELPTPSDTDYAGLVYDADGTPLAARDVNPELTYSEDGTPQISAGVTADLRIRAYGRVVTAPVRVVLVIDEPNEAGFAYGTLPGHPEEGEESFVVTHEPDDSVWFTVRSFSRGSTSFYRMVAPLLRRQQRQMTRRYLRALLPGRAA</sequence>
<protein>
    <submittedName>
        <fullName evidence="2">Uncharacterized protein, UPF0548 family</fullName>
    </submittedName>
</protein>
<gene>
    <name evidence="2" type="ORF">SAMN06295879_3326</name>
</gene>
<proteinExistence type="predicted"/>
<reference evidence="3" key="1">
    <citation type="submission" date="2017-02" db="EMBL/GenBank/DDBJ databases">
        <authorList>
            <person name="Varghese N."/>
            <person name="Submissions S."/>
        </authorList>
    </citation>
    <scope>NUCLEOTIDE SEQUENCE [LARGE SCALE GENOMIC DNA]</scope>
    <source>
        <strain evidence="3">VKM Ac-2052</strain>
    </source>
</reference>
<dbReference type="RefSeq" id="WP_238579716.1">
    <property type="nucleotide sequence ID" value="NZ_FUYG01000010.1"/>
</dbReference>
<dbReference type="Proteomes" id="UP000189735">
    <property type="component" value="Unassembled WGS sequence"/>
</dbReference>
<dbReference type="InterPro" id="IPR018960">
    <property type="entry name" value="DUF1990"/>
</dbReference>
<dbReference type="PIRSF" id="PIRSF010260">
    <property type="entry name" value="UCP010260"/>
    <property type="match status" value="1"/>
</dbReference>
<accession>A0A1T4YJ18</accession>
<name>A0A1T4YJ18_9MICO</name>
<feature type="domain" description="DUF1990" evidence="1">
    <location>
        <begin position="13"/>
        <end position="73"/>
    </location>
</feature>